<dbReference type="PROSITE" id="PS50836">
    <property type="entry name" value="DOMON"/>
    <property type="match status" value="1"/>
</dbReference>
<evidence type="ECO:0008006" key="8">
    <source>
        <dbReference type="Google" id="ProtNLM"/>
    </source>
</evidence>
<feature type="domain" description="DOMON" evidence="4">
    <location>
        <begin position="190"/>
        <end position="326"/>
    </location>
</feature>
<dbReference type="InterPro" id="IPR005018">
    <property type="entry name" value="DOMON_domain"/>
</dbReference>
<dbReference type="PROSITE" id="PS50835">
    <property type="entry name" value="IG_LIKE"/>
    <property type="match status" value="1"/>
</dbReference>
<reference evidence="6" key="2">
    <citation type="submission" date="2015-02" db="UniProtKB">
        <authorList>
            <consortium name="EnsemblMetazoa"/>
        </authorList>
    </citation>
    <scope>IDENTIFICATION</scope>
</reference>
<feature type="domain" description="DM13" evidence="5">
    <location>
        <begin position="74"/>
        <end position="178"/>
    </location>
</feature>
<dbReference type="PhylomeDB" id="T1JH62"/>
<dbReference type="SMART" id="SM00664">
    <property type="entry name" value="DoH"/>
    <property type="match status" value="1"/>
</dbReference>
<dbReference type="eggNOG" id="KOG4731">
    <property type="taxonomic scope" value="Eukaryota"/>
</dbReference>
<reference evidence="7" key="1">
    <citation type="submission" date="2011-05" db="EMBL/GenBank/DDBJ databases">
        <authorList>
            <person name="Richards S.R."/>
            <person name="Qu J."/>
            <person name="Jiang H."/>
            <person name="Jhangiani S.N."/>
            <person name="Agravi P."/>
            <person name="Goodspeed R."/>
            <person name="Gross S."/>
            <person name="Mandapat C."/>
            <person name="Jackson L."/>
            <person name="Mathew T."/>
            <person name="Pu L."/>
            <person name="Thornton R."/>
            <person name="Saada N."/>
            <person name="Wilczek-Boney K.B."/>
            <person name="Lee S."/>
            <person name="Kovar C."/>
            <person name="Wu Y."/>
            <person name="Scherer S.E."/>
            <person name="Worley K.C."/>
            <person name="Muzny D.M."/>
            <person name="Gibbs R."/>
        </authorList>
    </citation>
    <scope>NUCLEOTIDE SEQUENCE</scope>
    <source>
        <strain evidence="7">Brora</strain>
    </source>
</reference>
<dbReference type="PROSITE" id="PS51549">
    <property type="entry name" value="DM13"/>
    <property type="match status" value="1"/>
</dbReference>
<dbReference type="SMART" id="SM00686">
    <property type="entry name" value="DM13"/>
    <property type="match status" value="1"/>
</dbReference>
<evidence type="ECO:0000259" key="3">
    <source>
        <dbReference type="PROSITE" id="PS50835"/>
    </source>
</evidence>
<dbReference type="Pfam" id="PF10517">
    <property type="entry name" value="DM13"/>
    <property type="match status" value="1"/>
</dbReference>
<dbReference type="Proteomes" id="UP000014500">
    <property type="component" value="Unassembled WGS sequence"/>
</dbReference>
<dbReference type="InterPro" id="IPR052126">
    <property type="entry name" value="Spindle_Org/Thrombomodulin"/>
</dbReference>
<dbReference type="PANTHER" id="PTHR24036:SF13">
    <property type="entry name" value="PROTEIN SKELETOR, ISOFORMS D_E"/>
    <property type="match status" value="1"/>
</dbReference>
<proteinExistence type="predicted"/>
<dbReference type="InterPro" id="IPR057443">
    <property type="entry name" value="At5g54830-like"/>
</dbReference>
<dbReference type="Pfam" id="PF25489">
    <property type="entry name" value="At5g54830"/>
    <property type="match status" value="1"/>
</dbReference>
<accession>T1JH62</accession>
<dbReference type="HOGENOM" id="CLU_007940_0_0_1"/>
<feature type="domain" description="Ig-like" evidence="3">
    <location>
        <begin position="178"/>
        <end position="213"/>
    </location>
</feature>
<evidence type="ECO:0000256" key="2">
    <source>
        <dbReference type="SAM" id="MobiDB-lite"/>
    </source>
</evidence>
<organism evidence="6 7">
    <name type="scientific">Strigamia maritima</name>
    <name type="common">European centipede</name>
    <name type="synonym">Geophilus maritimus</name>
    <dbReference type="NCBI Taxonomy" id="126957"/>
    <lineage>
        <taxon>Eukaryota</taxon>
        <taxon>Metazoa</taxon>
        <taxon>Ecdysozoa</taxon>
        <taxon>Arthropoda</taxon>
        <taxon>Myriapoda</taxon>
        <taxon>Chilopoda</taxon>
        <taxon>Pleurostigmophora</taxon>
        <taxon>Geophilomorpha</taxon>
        <taxon>Linotaeniidae</taxon>
        <taxon>Strigamia</taxon>
    </lineage>
</organism>
<dbReference type="Pfam" id="PF03351">
    <property type="entry name" value="DOMON"/>
    <property type="match status" value="1"/>
</dbReference>
<feature type="region of interest" description="Disordered" evidence="2">
    <location>
        <begin position="406"/>
        <end position="597"/>
    </location>
</feature>
<feature type="compositionally biased region" description="Polar residues" evidence="2">
    <location>
        <begin position="566"/>
        <end position="588"/>
    </location>
</feature>
<keyword evidence="7" id="KW-1185">Reference proteome</keyword>
<evidence type="ECO:0000259" key="5">
    <source>
        <dbReference type="PROSITE" id="PS51549"/>
    </source>
</evidence>
<dbReference type="PANTHER" id="PTHR24036">
    <property type="entry name" value="SKELETOR-RELATED"/>
    <property type="match status" value="1"/>
</dbReference>
<evidence type="ECO:0000313" key="7">
    <source>
        <dbReference type="Proteomes" id="UP000014500"/>
    </source>
</evidence>
<dbReference type="CDD" id="cd09631">
    <property type="entry name" value="DOMON_DOH"/>
    <property type="match status" value="1"/>
</dbReference>
<name>T1JH62_STRMM</name>
<feature type="region of interest" description="Disordered" evidence="2">
    <location>
        <begin position="1020"/>
        <end position="1040"/>
    </location>
</feature>
<protein>
    <recommendedName>
        <fullName evidence="8">DOMON domain-containing protein</fullName>
    </recommendedName>
</protein>
<feature type="compositionally biased region" description="Basic and acidic residues" evidence="2">
    <location>
        <begin position="418"/>
        <end position="547"/>
    </location>
</feature>
<evidence type="ECO:0000313" key="6">
    <source>
        <dbReference type="EnsemblMetazoa" id="SMAR013192-PA"/>
    </source>
</evidence>
<keyword evidence="1" id="KW-0677">Repeat</keyword>
<dbReference type="InterPro" id="IPR045266">
    <property type="entry name" value="DOH_DOMON"/>
</dbReference>
<sequence>MNIVQILFKAPFIFKIYYTLRIITMLTFGLGQLQSQVKKALLSQMKKERKKFTVDFGNVKIPDDLIAPQALNLGPIKGIEHGLTTGPVTIVDAQTFMIPDLTLDGQAPDAHFWAGKGDKPDPSGILVPDDNGSDQPLGLYNKKTMVITLPDNLTVFDIDYFGVWCRAATSDFGHFKMPKDLNVPPSPKMLGQSVKQKLNCEVLNFEPPLEVRWVLSAAGEYIGFGISGHQHQSIMVGGDVAVAWIDRKGVGHAVDYYLDAKSQCAGGRGSCPDEKIKGNSSHVTLLNSRLVEGFTMITYTRPLDSGDVLDKPIKRDYPQPIIWAVGPLNSLNEVSYHNVRNFGSQFLVFDRAPAWNCPSFDPENRFTPPSQAIHYQTTTFLTPTNLPEPSIPLIEPLHFEQPEPENQFRTTLKPVHRTKTEQLDDRIRTTEKTEQRIRTTEKPEQRIRTTEQPERRIRTTEQPERRIRTTEQSERRIRTTLQPEHRIRTTSDPEHRIGTTSDPEHRIRTTSDPEHRIRTTSDPEHRIRTTSDPEHRIRTTSNPEHRLKTVPQRTRTTVQPEDRTKASLQRTRTTSQSQHRIRTTSEQPEPQPDIQLSAHPDAQQGLQSDTELNAHDSQPDTRFNAHDTQLDNQFNAQHDSQLNTQFNVQHDSQPDTQLDVQPDATNLEPWYIPPIQCNEPADGVFYAQMGPTGGKRGYSAITGSVGWGIAWYINGLLIPEITVMRGKTYRFVVEGGNDTETPARNHPFYITDDPEGGYAYKSSEEKMKVHIYAGVQEGPDGPYPTGCKLCQWTPVDFQPADRFTSFGEYQRYLTLRCAEGHSGVLSWTPDANTPDTVYYQCYTHRYLGWKIHVVDECDLEAESSIITEQKVLPPLSFNAKSFPMVKQSFIKGRLNALSHPSPVYKPVFKQLSANYGQDNKTINFFQVRLQTGFHPIPTHSTTTTIKTPKTESPINVSIDPFQPNTSIPFHSGFRPGIPDYGGFVSTNRGDSDAIVIQLPKQVVSHTQPQKYSVGLFEKENPSSFSYSNDERSTSSESGEILQAASSEQSMVIYRTFGGRNIPPLPSHLHLGAANRRNPIPPQIKIASLQPVSFDGSPVPDAQFSQIQPLPTAESRLKNVFNIQNTRQYGPFKGQKPPAVPDNVPPLPQFNSRNPVKSRAQPAMTKAVSETDYNILNNVWNIISSQGGKGQ</sequence>
<dbReference type="EnsemblMetazoa" id="SMAR013192-RA">
    <property type="protein sequence ID" value="SMAR013192-PA"/>
    <property type="gene ID" value="SMAR013192"/>
</dbReference>
<dbReference type="InterPro" id="IPR007110">
    <property type="entry name" value="Ig-like_dom"/>
</dbReference>
<dbReference type="InterPro" id="IPR019545">
    <property type="entry name" value="DM13_domain"/>
</dbReference>
<dbReference type="AlphaFoldDB" id="T1JH62"/>
<evidence type="ECO:0000259" key="4">
    <source>
        <dbReference type="PROSITE" id="PS50836"/>
    </source>
</evidence>
<evidence type="ECO:0000256" key="1">
    <source>
        <dbReference type="ARBA" id="ARBA00022737"/>
    </source>
</evidence>
<dbReference type="EMBL" id="JH432222">
    <property type="status" value="NOT_ANNOTATED_CDS"/>
    <property type="molecule type" value="Genomic_DNA"/>
</dbReference>